<keyword evidence="2 5" id="KW-0547">Nucleotide-binding</keyword>
<evidence type="ECO:0000256" key="2">
    <source>
        <dbReference type="ARBA" id="ARBA00022741"/>
    </source>
</evidence>
<organism evidence="7 8">
    <name type="scientific">Pelomonas candidula</name>
    <dbReference type="NCBI Taxonomy" id="3299025"/>
    <lineage>
        <taxon>Bacteria</taxon>
        <taxon>Pseudomonadati</taxon>
        <taxon>Pseudomonadota</taxon>
        <taxon>Betaproteobacteria</taxon>
        <taxon>Burkholderiales</taxon>
        <taxon>Sphaerotilaceae</taxon>
        <taxon>Roseateles</taxon>
    </lineage>
</organism>
<proteinExistence type="predicted"/>
<dbReference type="CDD" id="cd14014">
    <property type="entry name" value="STKc_PknB_like"/>
    <property type="match status" value="1"/>
</dbReference>
<evidence type="ECO:0000256" key="5">
    <source>
        <dbReference type="PROSITE-ProRule" id="PRU10141"/>
    </source>
</evidence>
<protein>
    <submittedName>
        <fullName evidence="7">Protein kinase</fullName>
    </submittedName>
</protein>
<dbReference type="PROSITE" id="PS00108">
    <property type="entry name" value="PROTEIN_KINASE_ST"/>
    <property type="match status" value="1"/>
</dbReference>
<gene>
    <name evidence="7" type="ORF">ACG04R_10440</name>
</gene>
<dbReference type="PANTHER" id="PTHR43289:SF34">
    <property type="entry name" value="SERINE_THREONINE-PROTEIN KINASE YBDM-RELATED"/>
    <property type="match status" value="1"/>
</dbReference>
<evidence type="ECO:0000313" key="8">
    <source>
        <dbReference type="Proteomes" id="UP001606134"/>
    </source>
</evidence>
<dbReference type="SUPFAM" id="SSF56112">
    <property type="entry name" value="Protein kinase-like (PK-like)"/>
    <property type="match status" value="1"/>
</dbReference>
<accession>A0ABW7HAZ4</accession>
<dbReference type="InterPro" id="IPR011990">
    <property type="entry name" value="TPR-like_helical_dom_sf"/>
</dbReference>
<dbReference type="Gene3D" id="3.30.200.20">
    <property type="entry name" value="Phosphorylase Kinase, domain 1"/>
    <property type="match status" value="1"/>
</dbReference>
<evidence type="ECO:0000256" key="3">
    <source>
        <dbReference type="ARBA" id="ARBA00022777"/>
    </source>
</evidence>
<dbReference type="RefSeq" id="WP_394409239.1">
    <property type="nucleotide sequence ID" value="NZ_JBIGIC010000004.1"/>
</dbReference>
<dbReference type="Gene3D" id="1.10.510.10">
    <property type="entry name" value="Transferase(Phosphotransferase) domain 1"/>
    <property type="match status" value="1"/>
</dbReference>
<evidence type="ECO:0000256" key="4">
    <source>
        <dbReference type="ARBA" id="ARBA00022840"/>
    </source>
</evidence>
<dbReference type="SMART" id="SM00220">
    <property type="entry name" value="S_TKc"/>
    <property type="match status" value="1"/>
</dbReference>
<dbReference type="InterPro" id="IPR008271">
    <property type="entry name" value="Ser/Thr_kinase_AS"/>
</dbReference>
<keyword evidence="8" id="KW-1185">Reference proteome</keyword>
<dbReference type="PROSITE" id="PS50011">
    <property type="entry name" value="PROTEIN_KINASE_DOM"/>
    <property type="match status" value="1"/>
</dbReference>
<dbReference type="PANTHER" id="PTHR43289">
    <property type="entry name" value="MITOGEN-ACTIVATED PROTEIN KINASE KINASE KINASE 20-RELATED"/>
    <property type="match status" value="1"/>
</dbReference>
<keyword evidence="4 5" id="KW-0067">ATP-binding</keyword>
<dbReference type="Pfam" id="PF00069">
    <property type="entry name" value="Pkinase"/>
    <property type="match status" value="1"/>
</dbReference>
<keyword evidence="1" id="KW-0808">Transferase</keyword>
<evidence type="ECO:0000256" key="1">
    <source>
        <dbReference type="ARBA" id="ARBA00022679"/>
    </source>
</evidence>
<dbReference type="GO" id="GO:0016301">
    <property type="term" value="F:kinase activity"/>
    <property type="evidence" value="ECO:0007669"/>
    <property type="project" value="UniProtKB-KW"/>
</dbReference>
<dbReference type="SUPFAM" id="SSF48452">
    <property type="entry name" value="TPR-like"/>
    <property type="match status" value="1"/>
</dbReference>
<dbReference type="Gene3D" id="1.25.40.10">
    <property type="entry name" value="Tetratricopeptide repeat domain"/>
    <property type="match status" value="1"/>
</dbReference>
<dbReference type="InterPro" id="IPR000719">
    <property type="entry name" value="Prot_kinase_dom"/>
</dbReference>
<evidence type="ECO:0000313" key="7">
    <source>
        <dbReference type="EMBL" id="MFG6487093.1"/>
    </source>
</evidence>
<dbReference type="InterPro" id="IPR011009">
    <property type="entry name" value="Kinase-like_dom_sf"/>
</dbReference>
<dbReference type="PROSITE" id="PS00107">
    <property type="entry name" value="PROTEIN_KINASE_ATP"/>
    <property type="match status" value="1"/>
</dbReference>
<evidence type="ECO:0000259" key="6">
    <source>
        <dbReference type="PROSITE" id="PS50011"/>
    </source>
</evidence>
<reference evidence="7 8" key="1">
    <citation type="submission" date="2024-08" db="EMBL/GenBank/DDBJ databases">
        <authorList>
            <person name="Lu H."/>
        </authorList>
    </citation>
    <scope>NUCLEOTIDE SEQUENCE [LARGE SCALE GENOMIC DNA]</scope>
    <source>
        <strain evidence="7 8">BYS78W</strain>
    </source>
</reference>
<dbReference type="EMBL" id="JBIGIC010000004">
    <property type="protein sequence ID" value="MFG6487093.1"/>
    <property type="molecule type" value="Genomic_DNA"/>
</dbReference>
<dbReference type="InterPro" id="IPR017441">
    <property type="entry name" value="Protein_kinase_ATP_BS"/>
</dbReference>
<keyword evidence="3 7" id="KW-0418">Kinase</keyword>
<sequence>MGALDKQRWLSLSPLLDELLDLDPPARDARLARLQADDADTANQLRQLLAHADGLEEQGFMNEPVVAQWHEALASAPGDEPEAPPDLTGQAVGPYVLERPLGQGGMGTVWLARRADGRFEGRVAVKFLTSGLLGSGDAGRFAREGEILARLSHPHIARLLDAGVHRGDQPYLVLEYVDGRPIDVYCRLRKLDVESRVRLFLDVLAAVAHAHARLILHRDLKPSNILVTEQGDVKLLDFGIAKLLADAAEASEGAAATELTQRAGSAFTPQFAAPEQVQQADVTTATDVYALGVLLYLLLGGSHPTADDTQTQLDRLKAVVELVPKRLSDVAARQDDEVIARQARQLSGDLDTIVAKALKKSPAERYANAQALADDLQRWLAHEPIRARRDSRLYVLNRFVRRHRLAVAAGSVAVLALVGLTTVSALQARRAEAAEQQAQVRRHQAEDLLSYMLGEFADKLRPIGRLELLDSVGSKSLSFLAEDPQAGPVERLQRAKALTVIGEVRVSKRELDSAIEPLKAANALLQADPPRPGMLADWRKAQGQAAFWLGHVAYTQRRFDAATEVWGRYREVSEKWLTADPKSLDAQAELAYADNNLGILSLDQGRLADAEERFEHSAAEMTRVLLRRPEDADLQSARVETLSWLGSTLTQRGRLVQAEHVFRQALDQARSLLVRPSAGQAWQESLGNSARTLADVLVRAKRSSEAEPFAEQAVRTFRSLTELDPNNRSWAFGLIRAESTRLLANPAPSSRAVGELVNRLALLEGDRPPSPRLHPLRAELAGLNARALLLIGDRHAARASVDAPLALIKADWAKTPGDLKVAVSMAELLALQATELTDDASERWQRCSALQTTLQAAPLGPLLRVHAGLTSVAAKAHACLHQEAEARALQDWLASQARLPPTSPPPPEPGVS</sequence>
<comment type="caution">
    <text evidence="7">The sequence shown here is derived from an EMBL/GenBank/DDBJ whole genome shotgun (WGS) entry which is preliminary data.</text>
</comment>
<name>A0ABW7HAZ4_9BURK</name>
<feature type="binding site" evidence="5">
    <location>
        <position position="126"/>
    </location>
    <ligand>
        <name>ATP</name>
        <dbReference type="ChEBI" id="CHEBI:30616"/>
    </ligand>
</feature>
<feature type="domain" description="Protein kinase" evidence="6">
    <location>
        <begin position="95"/>
        <end position="380"/>
    </location>
</feature>
<dbReference type="Proteomes" id="UP001606134">
    <property type="component" value="Unassembled WGS sequence"/>
</dbReference>